<dbReference type="Gene3D" id="3.90.640.10">
    <property type="entry name" value="Actin, Chain A, domain 4"/>
    <property type="match status" value="1"/>
</dbReference>
<evidence type="ECO:0000256" key="5">
    <source>
        <dbReference type="ARBA" id="ARBA00025222"/>
    </source>
</evidence>
<dbReference type="AlphaFoldDB" id="A0AAN8A0H0"/>
<comment type="caution">
    <text evidence="8">The sequence shown here is derived from an EMBL/GenBank/DDBJ whole genome shotgun (WGS) entry which is preliminary data.</text>
</comment>
<organism evidence="8 9">
    <name type="scientific">Elasticomyces elasticus</name>
    <dbReference type="NCBI Taxonomy" id="574655"/>
    <lineage>
        <taxon>Eukaryota</taxon>
        <taxon>Fungi</taxon>
        <taxon>Dikarya</taxon>
        <taxon>Ascomycota</taxon>
        <taxon>Pezizomycotina</taxon>
        <taxon>Dothideomycetes</taxon>
        <taxon>Dothideomycetidae</taxon>
        <taxon>Mycosphaerellales</taxon>
        <taxon>Teratosphaeriaceae</taxon>
        <taxon>Elasticomyces</taxon>
    </lineage>
</organism>
<dbReference type="Gene3D" id="3.30.420.40">
    <property type="match status" value="2"/>
</dbReference>
<dbReference type="SUPFAM" id="SSF53067">
    <property type="entry name" value="Actin-like ATPase domain"/>
    <property type="match status" value="2"/>
</dbReference>
<protein>
    <recommendedName>
        <fullName evidence="3">Actin-like protein ARP6</fullName>
    </recommendedName>
    <alternativeName>
        <fullName evidence="7">Actin-like protein arp6</fullName>
    </alternativeName>
</protein>
<dbReference type="Gene3D" id="2.30.36.70">
    <property type="entry name" value="Actin, Chain A, domain 2"/>
    <property type="match status" value="1"/>
</dbReference>
<dbReference type="GO" id="GO:0005737">
    <property type="term" value="C:cytoplasm"/>
    <property type="evidence" value="ECO:0007669"/>
    <property type="project" value="UniProtKB-SubCell"/>
</dbReference>
<dbReference type="SMART" id="SM00268">
    <property type="entry name" value="ACTIN"/>
    <property type="match status" value="1"/>
</dbReference>
<evidence type="ECO:0000256" key="4">
    <source>
        <dbReference type="ARBA" id="ARBA00022490"/>
    </source>
</evidence>
<evidence type="ECO:0000313" key="8">
    <source>
        <dbReference type="EMBL" id="KAK5692646.1"/>
    </source>
</evidence>
<dbReference type="Proteomes" id="UP001310594">
    <property type="component" value="Unassembled WGS sequence"/>
</dbReference>
<comment type="subcellular location">
    <subcellularLocation>
        <location evidence="1">Cytoplasm</location>
    </subcellularLocation>
</comment>
<keyword evidence="4" id="KW-0963">Cytoplasm</keyword>
<name>A0AAN8A0H0_9PEZI</name>
<accession>A0AAN8A0H0</accession>
<evidence type="ECO:0000256" key="7">
    <source>
        <dbReference type="ARBA" id="ARBA00073820"/>
    </source>
</evidence>
<dbReference type="InterPro" id="IPR004000">
    <property type="entry name" value="Actin"/>
</dbReference>
<evidence type="ECO:0000256" key="6">
    <source>
        <dbReference type="ARBA" id="ARBA00063309"/>
    </source>
</evidence>
<evidence type="ECO:0000256" key="1">
    <source>
        <dbReference type="ARBA" id="ARBA00004496"/>
    </source>
</evidence>
<gene>
    <name evidence="8" type="primary">ARP6</name>
    <name evidence="8" type="ORF">LTR97_010958</name>
</gene>
<reference evidence="8" key="1">
    <citation type="submission" date="2023-08" db="EMBL/GenBank/DDBJ databases">
        <title>Black Yeasts Isolated from many extreme environments.</title>
        <authorList>
            <person name="Coleine C."/>
            <person name="Stajich J.E."/>
            <person name="Selbmann L."/>
        </authorList>
    </citation>
    <scope>NUCLEOTIDE SEQUENCE</scope>
    <source>
        <strain evidence="8">CCFEE 5810</strain>
    </source>
</reference>
<evidence type="ECO:0000256" key="3">
    <source>
        <dbReference type="ARBA" id="ARBA00018633"/>
    </source>
</evidence>
<sequence length="452" mass="50177">MAKPKNIPASTLSTGDLASRTLVLDNGAHTIKAGYSSHLTSHQPTPSDCTIITNCIARSTRDKRTYIGPELTTCLDYGELAYRRPVEKGYIVNWDGEKAIWERSFSDDEGGLGCDPAETNLILTEQPNAPVTLQRWTDEMVFEEFGFGAYYRTIGASLNAWAPSPFPSTADSVLGLPVECLLVVDAGYSHTTITPLYHGRPLHNAIRRLDVGGKVLTNRLKDCISRTFDVHREDHIVSEIKEDVCYVSPSPAAFAADLERTWKGGRYDARELDTTVVVDYVLPDYEHIKRGYHRPHDAKVKGGRVLRVDEETGRREHVVTVGNERFTVPELLFTPSDIGMSQPGLCGVILQSIHSLPEGLRQVFLANIVVVGGSGLLPGFVERLDAELRGAVDEDLVVRVARAEEPLKNSWLGGARMAQDEGNLRQRLVTRGEWMEHGEGWVRRRFAGKMRG</sequence>
<dbReference type="CDD" id="cd10210">
    <property type="entry name" value="ASKHA_NBD_Arp6"/>
    <property type="match status" value="1"/>
</dbReference>
<evidence type="ECO:0000313" key="9">
    <source>
        <dbReference type="Proteomes" id="UP001310594"/>
    </source>
</evidence>
<dbReference type="PANTHER" id="PTHR11937">
    <property type="entry name" value="ACTIN"/>
    <property type="match status" value="1"/>
</dbReference>
<dbReference type="GO" id="GO:0005634">
    <property type="term" value="C:nucleus"/>
    <property type="evidence" value="ECO:0007669"/>
    <property type="project" value="UniProtKB-ARBA"/>
</dbReference>
<comment type="subunit">
    <text evidence="6">Component of the SWR1 chromatin remodeling complex.</text>
</comment>
<comment type="similarity">
    <text evidence="2">Belongs to the actin family. ARP6 subfamily.</text>
</comment>
<dbReference type="Pfam" id="PF00022">
    <property type="entry name" value="Actin"/>
    <property type="match status" value="1"/>
</dbReference>
<proteinExistence type="inferred from homology"/>
<dbReference type="EMBL" id="JAVRQU010000019">
    <property type="protein sequence ID" value="KAK5692646.1"/>
    <property type="molecule type" value="Genomic_DNA"/>
</dbReference>
<evidence type="ECO:0000256" key="2">
    <source>
        <dbReference type="ARBA" id="ARBA00005665"/>
    </source>
</evidence>
<dbReference type="InterPro" id="IPR043129">
    <property type="entry name" value="ATPase_NBD"/>
</dbReference>
<dbReference type="FunFam" id="3.90.640.10:FF:000014">
    <property type="entry name" value="Putative actin-related protein 6"/>
    <property type="match status" value="1"/>
</dbReference>
<comment type="function">
    <text evidence="5">Component of the SWR1 complex which mediates the ATP-dependent exchange of histone H2A for the H2A variant HZT1 leading to transcriptional regulation of selected genes by chromatin remodeling. Involved in chromosome stability.</text>
</comment>